<dbReference type="InterPro" id="IPR016024">
    <property type="entry name" value="ARM-type_fold"/>
</dbReference>
<dbReference type="SUPFAM" id="SSF48371">
    <property type="entry name" value="ARM repeat"/>
    <property type="match status" value="1"/>
</dbReference>
<dbReference type="AlphaFoldDB" id="A0A5B9MJT7"/>
<dbReference type="InterPro" id="IPR013428">
    <property type="entry name" value="Membrane-bound_put_N"/>
</dbReference>
<feature type="signal peptide" evidence="5">
    <location>
        <begin position="1"/>
        <end position="20"/>
    </location>
</feature>
<evidence type="ECO:0000259" key="6">
    <source>
        <dbReference type="PROSITE" id="PS51007"/>
    </source>
</evidence>
<evidence type="ECO:0000256" key="5">
    <source>
        <dbReference type="SAM" id="SignalP"/>
    </source>
</evidence>
<gene>
    <name evidence="7" type="ORF">Mal15_43110</name>
</gene>
<dbReference type="InterPro" id="IPR055557">
    <property type="entry name" value="DUF7133"/>
</dbReference>
<dbReference type="RefSeq" id="WP_147869508.1">
    <property type="nucleotide sequence ID" value="NZ_CP036264.1"/>
</dbReference>
<name>A0A5B9MJT7_9BACT</name>
<dbReference type="InterPro" id="IPR009056">
    <property type="entry name" value="Cyt_c-like_dom"/>
</dbReference>
<dbReference type="GO" id="GO:0046872">
    <property type="term" value="F:metal ion binding"/>
    <property type="evidence" value="ECO:0007669"/>
    <property type="project" value="UniProtKB-KW"/>
</dbReference>
<dbReference type="InterPro" id="IPR011041">
    <property type="entry name" value="Quinoprot_gluc/sorb_DH_b-prop"/>
</dbReference>
<dbReference type="NCBIfam" id="TIGR02603">
    <property type="entry name" value="CxxCH_TIGR02603"/>
    <property type="match status" value="1"/>
</dbReference>
<accession>A0A5B9MJT7</accession>
<keyword evidence="3 4" id="KW-0408">Iron</keyword>
<dbReference type="Gene3D" id="2.120.10.30">
    <property type="entry name" value="TolB, C-terminal domain"/>
    <property type="match status" value="1"/>
</dbReference>
<dbReference type="GO" id="GO:0009055">
    <property type="term" value="F:electron transfer activity"/>
    <property type="evidence" value="ECO:0007669"/>
    <property type="project" value="InterPro"/>
</dbReference>
<evidence type="ECO:0000256" key="1">
    <source>
        <dbReference type="ARBA" id="ARBA00022617"/>
    </source>
</evidence>
<keyword evidence="2 4" id="KW-0479">Metal-binding</keyword>
<dbReference type="PROSITE" id="PS51007">
    <property type="entry name" value="CYTC"/>
    <property type="match status" value="1"/>
</dbReference>
<evidence type="ECO:0000313" key="7">
    <source>
        <dbReference type="EMBL" id="QEG00241.1"/>
    </source>
</evidence>
<dbReference type="PANTHER" id="PTHR33546:SF1">
    <property type="entry name" value="LARGE, MULTIFUNCTIONAL SECRETED PROTEIN"/>
    <property type="match status" value="1"/>
</dbReference>
<dbReference type="NCBIfam" id="TIGR02604">
    <property type="entry name" value="Piru_Ver_Nterm"/>
    <property type="match status" value="1"/>
</dbReference>
<keyword evidence="5" id="KW-0732">Signal</keyword>
<keyword evidence="8" id="KW-1185">Reference proteome</keyword>
<dbReference type="InterPro" id="IPR013427">
    <property type="entry name" value="Haem-bd_dom_put"/>
</dbReference>
<evidence type="ECO:0000256" key="3">
    <source>
        <dbReference type="ARBA" id="ARBA00023004"/>
    </source>
</evidence>
<evidence type="ECO:0000256" key="4">
    <source>
        <dbReference type="PROSITE-ProRule" id="PRU00433"/>
    </source>
</evidence>
<dbReference type="KEGG" id="smam:Mal15_43110"/>
<dbReference type="GO" id="GO:0020037">
    <property type="term" value="F:heme binding"/>
    <property type="evidence" value="ECO:0007669"/>
    <property type="project" value="InterPro"/>
</dbReference>
<dbReference type="PANTHER" id="PTHR33546">
    <property type="entry name" value="LARGE, MULTIFUNCTIONAL SECRETED PROTEIN-RELATED"/>
    <property type="match status" value="1"/>
</dbReference>
<organism evidence="7 8">
    <name type="scientific">Stieleria maiorica</name>
    <dbReference type="NCBI Taxonomy" id="2795974"/>
    <lineage>
        <taxon>Bacteria</taxon>
        <taxon>Pseudomonadati</taxon>
        <taxon>Planctomycetota</taxon>
        <taxon>Planctomycetia</taxon>
        <taxon>Pirellulales</taxon>
        <taxon>Pirellulaceae</taxon>
        <taxon>Stieleria</taxon>
    </lineage>
</organism>
<feature type="chain" id="PRO_5022806577" description="Cytochrome c domain-containing protein" evidence="5">
    <location>
        <begin position="21"/>
        <end position="1003"/>
    </location>
</feature>
<dbReference type="Gene3D" id="1.10.760.10">
    <property type="entry name" value="Cytochrome c-like domain"/>
    <property type="match status" value="1"/>
</dbReference>
<protein>
    <recommendedName>
        <fullName evidence="6">Cytochrome c domain-containing protein</fullName>
    </recommendedName>
</protein>
<proteinExistence type="predicted"/>
<sequence precursor="true">MIRVSTLLLCVSCLCANALAQQLDTPHAINTQAAGEHPPSASEAADRIEVPTGFGVTLFAGEPDVHQPIAMEIDDRGRLWVAECYTYEGSEYDLNKRDRILIFDDTDGDGRFDRRKIFWDQGQRLTGLTLGFGGVWITSAPNLLFLPDRDHDDRPDGPPQVMLEGFSVLARHNMVNGLRWGPDGWLYGRHGITDTSHVGTPETPLGKRTPLNCSIWRFHPQRHVFQVVTHGTTNPWGLDYDDHGQWFFTNNVINHLWHVIPGAHYERMHGADFNPHLYGLIEPTADHFHWDTAGGVGDSDNKNRKQYDGRHDDHGGGHSHCGGMIYLGDNWPAEYRGRMLMCNTHGRRVNVDRLVRRGNSYAGEHEADFLIANNPWFRGVELKYGPDGGVFLTDWSDLGECHDRDGVHRTSGRIYKITYGESQPQRPDLSQSSDTELVHCQLHRNDWFVRHARRRLQERHVAGEDLSQAADALRAIVADHPDVTRRLRAMWALYSIDAAGADWLVGQLNDPSEHVRSWAVRLLVDRGHPGAETAARLAEQSEHEGSGLVRLALASALQQLDLADRWPIAHQLSQFAADANDRVQPLMIWYGIEPAITSDPERALRLALATKIPLLREYVARRLGSSIDHQSLIVEALIDQASTSDVEHASDYLSGLAAALKGRNRVAPPANWQVATRVWATMNDATVTELTRELSVVFGDGRAVDELLAIAKDTAVGPSARRDALSVVLESRPKGLSPTLLKLKSDRVVGALAIKGLARYEEPQIGKQLLSYYHNAKHEHRPAIISTLASRASYAALLLAAVEAGTIDRRDISAAVAGNIAGHGDQALTEKLAELWGAVQTSPKEKLELIESYRARLTPTHLAEADLAAGRRVFAKVCGTCHKMFGEGKSVGPDLTGSNRDNLSYLLENIIDPSRIVPAALRQSAVLLSDGRVISGCITRQDEHTVTIQTIDDVQRVSREDVERIRPLTQSLMPDGILQPLTETQVRDLFAFLQSNTAPPDRK</sequence>
<feature type="domain" description="Cytochrome c" evidence="6">
    <location>
        <begin position="865"/>
        <end position="997"/>
    </location>
</feature>
<reference evidence="7 8" key="1">
    <citation type="submission" date="2019-02" db="EMBL/GenBank/DDBJ databases">
        <title>Planctomycetal bacteria perform biofilm scaping via a novel small molecule.</title>
        <authorList>
            <person name="Jeske O."/>
            <person name="Boedeker C."/>
            <person name="Wiegand S."/>
            <person name="Breitling P."/>
            <person name="Kallscheuer N."/>
            <person name="Jogler M."/>
            <person name="Rohde M."/>
            <person name="Petersen J."/>
            <person name="Medema M.H."/>
            <person name="Surup F."/>
            <person name="Jogler C."/>
        </authorList>
    </citation>
    <scope>NUCLEOTIDE SEQUENCE [LARGE SCALE GENOMIC DNA]</scope>
    <source>
        <strain evidence="7 8">Mal15</strain>
    </source>
</reference>
<evidence type="ECO:0000313" key="8">
    <source>
        <dbReference type="Proteomes" id="UP000321353"/>
    </source>
</evidence>
<dbReference type="Proteomes" id="UP000321353">
    <property type="component" value="Chromosome"/>
</dbReference>
<keyword evidence="1 4" id="KW-0349">Heme</keyword>
<dbReference type="SUPFAM" id="SSF50952">
    <property type="entry name" value="Soluble quinoprotein glucose dehydrogenase"/>
    <property type="match status" value="1"/>
</dbReference>
<evidence type="ECO:0000256" key="2">
    <source>
        <dbReference type="ARBA" id="ARBA00022723"/>
    </source>
</evidence>
<dbReference type="SUPFAM" id="SSF46626">
    <property type="entry name" value="Cytochrome c"/>
    <property type="match status" value="1"/>
</dbReference>
<dbReference type="EMBL" id="CP036264">
    <property type="protein sequence ID" value="QEG00241.1"/>
    <property type="molecule type" value="Genomic_DNA"/>
</dbReference>
<dbReference type="Pfam" id="PF23500">
    <property type="entry name" value="DUF7133"/>
    <property type="match status" value="1"/>
</dbReference>
<dbReference type="InterPro" id="IPR036909">
    <property type="entry name" value="Cyt_c-like_dom_sf"/>
</dbReference>
<dbReference type="InterPro" id="IPR011042">
    <property type="entry name" value="6-blade_b-propeller_TolB-like"/>
</dbReference>